<accession>A0A6L6XNI1</accession>
<dbReference type="InterPro" id="IPR036388">
    <property type="entry name" value="WH-like_DNA-bd_sf"/>
</dbReference>
<evidence type="ECO:0000313" key="6">
    <source>
        <dbReference type="Proteomes" id="UP000473525"/>
    </source>
</evidence>
<organism evidence="5 6">
    <name type="scientific">Nocardioides agri</name>
    <dbReference type="NCBI Taxonomy" id="2682843"/>
    <lineage>
        <taxon>Bacteria</taxon>
        <taxon>Bacillati</taxon>
        <taxon>Actinomycetota</taxon>
        <taxon>Actinomycetes</taxon>
        <taxon>Propionibacteriales</taxon>
        <taxon>Nocardioidaceae</taxon>
        <taxon>Nocardioides</taxon>
    </lineage>
</organism>
<feature type="domain" description="HTH gntR-type" evidence="4">
    <location>
        <begin position="5"/>
        <end position="72"/>
    </location>
</feature>
<dbReference type="AlphaFoldDB" id="A0A6L6XNI1"/>
<dbReference type="GO" id="GO:0003677">
    <property type="term" value="F:DNA binding"/>
    <property type="evidence" value="ECO:0007669"/>
    <property type="project" value="UniProtKB-KW"/>
</dbReference>
<reference evidence="5 6" key="1">
    <citation type="submission" date="2019-12" db="EMBL/GenBank/DDBJ databases">
        <authorList>
            <person name="Huq M.A."/>
        </authorList>
    </citation>
    <scope>NUCLEOTIDE SEQUENCE [LARGE SCALE GENOMIC DNA]</scope>
    <source>
        <strain evidence="5 6">MAH-18</strain>
    </source>
</reference>
<dbReference type="CDD" id="cd07377">
    <property type="entry name" value="WHTH_GntR"/>
    <property type="match status" value="1"/>
</dbReference>
<keyword evidence="6" id="KW-1185">Reference proteome</keyword>
<evidence type="ECO:0000259" key="4">
    <source>
        <dbReference type="PROSITE" id="PS50949"/>
    </source>
</evidence>
<keyword evidence="2" id="KW-0238">DNA-binding</keyword>
<keyword evidence="1" id="KW-0805">Transcription regulation</keyword>
<gene>
    <name evidence="5" type="ORF">GON03_05610</name>
</gene>
<dbReference type="InterPro" id="IPR008920">
    <property type="entry name" value="TF_FadR/GntR_C"/>
</dbReference>
<dbReference type="SMART" id="SM00895">
    <property type="entry name" value="FCD"/>
    <property type="match status" value="1"/>
</dbReference>
<dbReference type="Gene3D" id="1.10.10.10">
    <property type="entry name" value="Winged helix-like DNA-binding domain superfamily/Winged helix DNA-binding domain"/>
    <property type="match status" value="1"/>
</dbReference>
<dbReference type="PROSITE" id="PS50949">
    <property type="entry name" value="HTH_GNTR"/>
    <property type="match status" value="1"/>
</dbReference>
<keyword evidence="3" id="KW-0804">Transcription</keyword>
<dbReference type="PANTHER" id="PTHR43537">
    <property type="entry name" value="TRANSCRIPTIONAL REGULATOR, GNTR FAMILY"/>
    <property type="match status" value="1"/>
</dbReference>
<evidence type="ECO:0000313" key="5">
    <source>
        <dbReference type="EMBL" id="MVQ48650.1"/>
    </source>
</evidence>
<dbReference type="RefSeq" id="WP_157340950.1">
    <property type="nucleotide sequence ID" value="NZ_WSEK01000004.1"/>
</dbReference>
<evidence type="ECO:0000256" key="1">
    <source>
        <dbReference type="ARBA" id="ARBA00023015"/>
    </source>
</evidence>
<dbReference type="Pfam" id="PF00392">
    <property type="entry name" value="GntR"/>
    <property type="match status" value="1"/>
</dbReference>
<dbReference type="PRINTS" id="PR00035">
    <property type="entry name" value="HTHGNTR"/>
</dbReference>
<dbReference type="InterPro" id="IPR036390">
    <property type="entry name" value="WH_DNA-bd_sf"/>
</dbReference>
<protein>
    <submittedName>
        <fullName evidence="5">GntR family transcriptional regulator</fullName>
    </submittedName>
</protein>
<dbReference type="Gene3D" id="1.20.120.530">
    <property type="entry name" value="GntR ligand-binding domain-like"/>
    <property type="match status" value="1"/>
</dbReference>
<comment type="caution">
    <text evidence="5">The sequence shown here is derived from an EMBL/GenBank/DDBJ whole genome shotgun (WGS) entry which is preliminary data.</text>
</comment>
<dbReference type="InterPro" id="IPR011711">
    <property type="entry name" value="GntR_C"/>
</dbReference>
<evidence type="ECO:0000256" key="2">
    <source>
        <dbReference type="ARBA" id="ARBA00023125"/>
    </source>
</evidence>
<sequence length="235" mass="26290">MATRRGTTQSAYQQIRRAIVEGRYKPGQRLVEQRIGEEFELSRTPVREALRQLEAEGLVHHEANRGAVVRGVTVEEVADLYDLRARLEGYAAELAALRIEPPELDRLDAGIVAFGAALAATWDDELEQLRAIDAANREVHGAILTGAHHERLARLLERTVDVPLVFQAFRQFDRAQTERSHLFHQLIRDSIAAGDGQRASSLMFEHIMLGRDVLLDHLARIDAGVDDLFSTGQAE</sequence>
<dbReference type="EMBL" id="WSEK01000004">
    <property type="protein sequence ID" value="MVQ48650.1"/>
    <property type="molecule type" value="Genomic_DNA"/>
</dbReference>
<dbReference type="Proteomes" id="UP000473525">
    <property type="component" value="Unassembled WGS sequence"/>
</dbReference>
<dbReference type="InterPro" id="IPR000524">
    <property type="entry name" value="Tscrpt_reg_HTH_GntR"/>
</dbReference>
<dbReference type="SMART" id="SM00345">
    <property type="entry name" value="HTH_GNTR"/>
    <property type="match status" value="1"/>
</dbReference>
<proteinExistence type="predicted"/>
<name>A0A6L6XNI1_9ACTN</name>
<dbReference type="GO" id="GO:0003700">
    <property type="term" value="F:DNA-binding transcription factor activity"/>
    <property type="evidence" value="ECO:0007669"/>
    <property type="project" value="InterPro"/>
</dbReference>
<dbReference type="Pfam" id="PF07729">
    <property type="entry name" value="FCD"/>
    <property type="match status" value="1"/>
</dbReference>
<evidence type="ECO:0000256" key="3">
    <source>
        <dbReference type="ARBA" id="ARBA00023163"/>
    </source>
</evidence>
<dbReference type="SUPFAM" id="SSF48008">
    <property type="entry name" value="GntR ligand-binding domain-like"/>
    <property type="match status" value="1"/>
</dbReference>
<dbReference type="PANTHER" id="PTHR43537:SF24">
    <property type="entry name" value="GLUCONATE OPERON TRANSCRIPTIONAL REPRESSOR"/>
    <property type="match status" value="1"/>
</dbReference>
<dbReference type="SUPFAM" id="SSF46785">
    <property type="entry name" value="Winged helix' DNA-binding domain"/>
    <property type="match status" value="1"/>
</dbReference>